<dbReference type="PROSITE" id="PS51475">
    <property type="entry name" value="PROTEASOME_ALPHA_2"/>
    <property type="match status" value="1"/>
</dbReference>
<dbReference type="NCBIfam" id="NF003075">
    <property type="entry name" value="PRK03996.1"/>
    <property type="match status" value="1"/>
</dbReference>
<dbReference type="SMART" id="SM00948">
    <property type="entry name" value="Proteasome_A_N"/>
    <property type="match status" value="1"/>
</dbReference>
<dbReference type="FunFam" id="3.60.20.10:FF:000004">
    <property type="entry name" value="Proteasome subunit alpha type-4"/>
    <property type="match status" value="1"/>
</dbReference>
<dbReference type="CDD" id="cd03755">
    <property type="entry name" value="proteasome_alpha_type_7"/>
    <property type="match status" value="1"/>
</dbReference>
<feature type="coiled-coil region" evidence="5">
    <location>
        <begin position="252"/>
        <end position="281"/>
    </location>
</feature>
<organism evidence="7">
    <name type="scientific">Spongospora subterranea</name>
    <dbReference type="NCBI Taxonomy" id="70186"/>
    <lineage>
        <taxon>Eukaryota</taxon>
        <taxon>Sar</taxon>
        <taxon>Rhizaria</taxon>
        <taxon>Endomyxa</taxon>
        <taxon>Phytomyxea</taxon>
        <taxon>Plasmodiophorida</taxon>
        <taxon>Plasmodiophoridae</taxon>
        <taxon>Spongospora</taxon>
    </lineage>
</organism>
<dbReference type="GO" id="GO:0019773">
    <property type="term" value="C:proteasome core complex, alpha-subunit complex"/>
    <property type="evidence" value="ECO:0007669"/>
    <property type="project" value="UniProtKB-UniRule"/>
</dbReference>
<evidence type="ECO:0000259" key="6">
    <source>
        <dbReference type="PROSITE" id="PS00388"/>
    </source>
</evidence>
<dbReference type="InterPro" id="IPR029055">
    <property type="entry name" value="Ntn_hydrolases_N"/>
</dbReference>
<keyword evidence="4" id="KW-0539">Nucleus</keyword>
<dbReference type="InterPro" id="IPR001353">
    <property type="entry name" value="Proteasome_sua/b"/>
</dbReference>
<dbReference type="AlphaFoldDB" id="A0A0H5R5T6"/>
<name>A0A0H5R5T6_9EUKA</name>
<dbReference type="SUPFAM" id="SSF56235">
    <property type="entry name" value="N-terminal nucleophile aminohydrolases (Ntn hydrolases)"/>
    <property type="match status" value="1"/>
</dbReference>
<evidence type="ECO:0000256" key="4">
    <source>
        <dbReference type="RuleBase" id="RU000551"/>
    </source>
</evidence>
<dbReference type="InterPro" id="IPR023332">
    <property type="entry name" value="Proteasome_alpha-type"/>
</dbReference>
<keyword evidence="2 3" id="KW-0647">Proteasome</keyword>
<dbReference type="Gene3D" id="3.60.20.10">
    <property type="entry name" value="Glutamine Phosphoribosylpyrophosphate, subunit 1, domain 1"/>
    <property type="match status" value="1"/>
</dbReference>
<sequence>GGALSSPHIPFEISPLSFAPSSPAQYQHTALAMSYDRALTTFSPDGHLFQVEYAMEAVHKGATAIGIRGPDAIILAVEKKSTAKLQDSRTIKKVAKLDDHIVLAFAGLTADARVLVKLARRECQSYRLTVEDACSVEYIARYIALQQQEYTQRGGRRPFGISTLIIGFDNDGTPRLYQTDPSGTYTAWRANATGRNSKTVREFLETRYQDNQTADESTKLAVRALLEVVESGSKNIEISILRRGAALEYLSEKEVDDLVTEIEAEKAKEEAEKKAKKSEGNK</sequence>
<keyword evidence="1 4" id="KW-0963">Cytoplasm</keyword>
<protein>
    <recommendedName>
        <fullName evidence="4">Proteasome subunit alpha type</fullName>
    </recommendedName>
</protein>
<evidence type="ECO:0000256" key="3">
    <source>
        <dbReference type="PROSITE-ProRule" id="PRU00808"/>
    </source>
</evidence>
<dbReference type="GO" id="GO:0005634">
    <property type="term" value="C:nucleus"/>
    <property type="evidence" value="ECO:0007669"/>
    <property type="project" value="UniProtKB-SubCell"/>
</dbReference>
<evidence type="ECO:0000313" key="7">
    <source>
        <dbReference type="EMBL" id="CRZ09216.1"/>
    </source>
</evidence>
<evidence type="ECO:0000256" key="2">
    <source>
        <dbReference type="ARBA" id="ARBA00022942"/>
    </source>
</evidence>
<dbReference type="EMBL" id="HACM01008774">
    <property type="protein sequence ID" value="CRZ09216.1"/>
    <property type="molecule type" value="Transcribed_RNA"/>
</dbReference>
<comment type="subcellular location">
    <subcellularLocation>
        <location evidence="4">Cytoplasm</location>
    </subcellularLocation>
    <subcellularLocation>
        <location evidence="4">Nucleus</location>
    </subcellularLocation>
</comment>
<feature type="non-terminal residue" evidence="7">
    <location>
        <position position="1"/>
    </location>
</feature>
<proteinExistence type="inferred from homology"/>
<comment type="subunit">
    <text evidence="4">The 26S proteasome consists of a 20S proteasome core and two 19S regulatory subunits.</text>
</comment>
<comment type="similarity">
    <text evidence="3 4">Belongs to the peptidase T1A family.</text>
</comment>
<dbReference type="GO" id="GO:0005737">
    <property type="term" value="C:cytoplasm"/>
    <property type="evidence" value="ECO:0007669"/>
    <property type="project" value="UniProtKB-SubCell"/>
</dbReference>
<dbReference type="Pfam" id="PF00227">
    <property type="entry name" value="Proteasome"/>
    <property type="match status" value="1"/>
</dbReference>
<reference evidence="7" key="1">
    <citation type="submission" date="2015-04" db="EMBL/GenBank/DDBJ databases">
        <title>The genome sequence of the plant pathogenic Rhizarian Plasmodiophora brassicae reveals insights in its biotrophic life cycle and the origin of chitin synthesis.</title>
        <authorList>
            <person name="Schwelm A."/>
            <person name="Fogelqvist J."/>
            <person name="Knaust A."/>
            <person name="Julke S."/>
            <person name="Lilja T."/>
            <person name="Dhandapani V."/>
            <person name="Bonilla-Rosso G."/>
            <person name="Karlsson M."/>
            <person name="Shevchenko A."/>
            <person name="Choi S.R."/>
            <person name="Kim H.G."/>
            <person name="Park J.Y."/>
            <person name="Lim Y.P."/>
            <person name="Ludwig-Muller J."/>
            <person name="Dixelius C."/>
        </authorList>
    </citation>
    <scope>NUCLEOTIDE SEQUENCE</scope>
    <source>
        <tissue evidence="7">Potato root galls</tissue>
    </source>
</reference>
<evidence type="ECO:0000256" key="5">
    <source>
        <dbReference type="SAM" id="Coils"/>
    </source>
</evidence>
<accession>A0A0H5R5T6</accession>
<dbReference type="InterPro" id="IPR000426">
    <property type="entry name" value="Proteasome_asu_N"/>
</dbReference>
<dbReference type="InterPro" id="IPR050115">
    <property type="entry name" value="Proteasome_alpha"/>
</dbReference>
<evidence type="ECO:0000256" key="1">
    <source>
        <dbReference type="ARBA" id="ARBA00022490"/>
    </source>
</evidence>
<dbReference type="Pfam" id="PF10584">
    <property type="entry name" value="Proteasome_A_N"/>
    <property type="match status" value="1"/>
</dbReference>
<dbReference type="PROSITE" id="PS00388">
    <property type="entry name" value="PROTEASOME_ALPHA_1"/>
    <property type="match status" value="1"/>
</dbReference>
<feature type="domain" description="Proteasome alpha-type subunits" evidence="6">
    <location>
        <begin position="35"/>
        <end position="57"/>
    </location>
</feature>
<dbReference type="PANTHER" id="PTHR11599">
    <property type="entry name" value="PROTEASOME SUBUNIT ALPHA/BETA"/>
    <property type="match status" value="1"/>
</dbReference>
<keyword evidence="5" id="KW-0175">Coiled coil</keyword>
<dbReference type="GO" id="GO:0006511">
    <property type="term" value="P:ubiquitin-dependent protein catabolic process"/>
    <property type="evidence" value="ECO:0007669"/>
    <property type="project" value="InterPro"/>
</dbReference>